<dbReference type="AlphaFoldDB" id="A0A1G5SK17"/>
<dbReference type="Proteomes" id="UP000198729">
    <property type="component" value="Unassembled WGS sequence"/>
</dbReference>
<feature type="signal peptide" evidence="1">
    <location>
        <begin position="1"/>
        <end position="36"/>
    </location>
</feature>
<proteinExistence type="predicted"/>
<accession>A0A1G5SK17</accession>
<dbReference type="EMBL" id="FMWO01000092">
    <property type="protein sequence ID" value="SCZ86881.1"/>
    <property type="molecule type" value="Genomic_DNA"/>
</dbReference>
<evidence type="ECO:0000313" key="3">
    <source>
        <dbReference type="Proteomes" id="UP000198729"/>
    </source>
</evidence>
<organism evidence="2 3">
    <name type="scientific">Nitrosomonas mobilis</name>
    <dbReference type="NCBI Taxonomy" id="51642"/>
    <lineage>
        <taxon>Bacteria</taxon>
        <taxon>Pseudomonadati</taxon>
        <taxon>Pseudomonadota</taxon>
        <taxon>Betaproteobacteria</taxon>
        <taxon>Nitrosomonadales</taxon>
        <taxon>Nitrosomonadaceae</taxon>
        <taxon>Nitrosomonas</taxon>
    </lineage>
</organism>
<evidence type="ECO:0008006" key="4">
    <source>
        <dbReference type="Google" id="ProtNLM"/>
    </source>
</evidence>
<evidence type="ECO:0000256" key="1">
    <source>
        <dbReference type="SAM" id="SignalP"/>
    </source>
</evidence>
<feature type="chain" id="PRO_5011568408" description="Secreted protein" evidence="1">
    <location>
        <begin position="37"/>
        <end position="282"/>
    </location>
</feature>
<sequence length="282" mass="29909">MQSNLTSLNIKSLFQFNRNIIAMIIKNKILSLSAMAAVLAVAWGNAQAHTRFEIATIPEGARSDNNVMIPHGCADQPVIGAITVFPDVGMSLVDISDDANAAVGAETFARSEQLATNFVQGISIAGIQSRDTFSVSELIRDGNGNPVGVWSAGGSIPPSNWVAKLPVRISAVNIVPESCASKVILVPAIANVCQLTSLAEINGKDSDRLDVDFWTAPDAGHPNFDAPAWNFPAPITVTRNLDSNPLPASCGEGVAVRIYPSAEQLNRDLPVKFDGLQVWPAP</sequence>
<gene>
    <name evidence="2" type="ORF">NSMM_800075</name>
</gene>
<evidence type="ECO:0000313" key="2">
    <source>
        <dbReference type="EMBL" id="SCZ86881.1"/>
    </source>
</evidence>
<protein>
    <recommendedName>
        <fullName evidence="4">Secreted protein</fullName>
    </recommendedName>
</protein>
<keyword evidence="3" id="KW-1185">Reference proteome</keyword>
<reference evidence="2 3" key="1">
    <citation type="submission" date="2016-10" db="EMBL/GenBank/DDBJ databases">
        <authorList>
            <person name="de Groot N.N."/>
        </authorList>
    </citation>
    <scope>NUCLEOTIDE SEQUENCE [LARGE SCALE GENOMIC DNA]</scope>
    <source>
        <strain evidence="2">1</strain>
    </source>
</reference>
<name>A0A1G5SK17_9PROT</name>
<keyword evidence="1" id="KW-0732">Signal</keyword>